<dbReference type="EMBL" id="DUZY01000004">
    <property type="protein sequence ID" value="DAD36004.1"/>
    <property type="molecule type" value="Genomic_DNA"/>
</dbReference>
<sequence>MLWREQAPCLWVTALAVVQLSSVYLLWGRKQENFRLWLSLSGLWTFSSLGNVMEGAGSLFVGYSIGSSATYSCINVSNLDPIIFQVFPQGFLTSYEHKPFQYKNLFG</sequence>
<keyword evidence="3" id="KW-1185">Reference proteome</keyword>
<evidence type="ECO:0000313" key="3">
    <source>
        <dbReference type="Proteomes" id="UP000607653"/>
    </source>
</evidence>
<reference evidence="2 3" key="1">
    <citation type="journal article" date="2020" name="Mol. Biol. Evol.">
        <title>Distinct Expression and Methylation Patterns for Genes with Different Fates following a Single Whole-Genome Duplication in Flowering Plants.</title>
        <authorList>
            <person name="Shi T."/>
            <person name="Rahmani R.S."/>
            <person name="Gugger P.F."/>
            <person name="Wang M."/>
            <person name="Li H."/>
            <person name="Zhang Y."/>
            <person name="Li Z."/>
            <person name="Wang Q."/>
            <person name="Van de Peer Y."/>
            <person name="Marchal K."/>
            <person name="Chen J."/>
        </authorList>
    </citation>
    <scope>NUCLEOTIDE SEQUENCE [LARGE SCALE GENOMIC DNA]</scope>
    <source>
        <tissue evidence="2">Leaf</tissue>
    </source>
</reference>
<comment type="caution">
    <text evidence="2">The sequence shown here is derived from an EMBL/GenBank/DDBJ whole genome shotgun (WGS) entry which is preliminary data.</text>
</comment>
<protein>
    <submittedName>
        <fullName evidence="2">Uncharacterized protein</fullName>
    </submittedName>
</protein>
<feature type="transmembrane region" description="Helical" evidence="1">
    <location>
        <begin position="6"/>
        <end position="27"/>
    </location>
</feature>
<keyword evidence="1" id="KW-0472">Membrane</keyword>
<organism evidence="2 3">
    <name type="scientific">Nelumbo nucifera</name>
    <name type="common">Sacred lotus</name>
    <dbReference type="NCBI Taxonomy" id="4432"/>
    <lineage>
        <taxon>Eukaryota</taxon>
        <taxon>Viridiplantae</taxon>
        <taxon>Streptophyta</taxon>
        <taxon>Embryophyta</taxon>
        <taxon>Tracheophyta</taxon>
        <taxon>Spermatophyta</taxon>
        <taxon>Magnoliopsida</taxon>
        <taxon>Proteales</taxon>
        <taxon>Nelumbonaceae</taxon>
        <taxon>Nelumbo</taxon>
    </lineage>
</organism>
<dbReference type="AlphaFoldDB" id="A0A822YP89"/>
<keyword evidence="1" id="KW-1133">Transmembrane helix</keyword>
<name>A0A822YP89_NELNU</name>
<gene>
    <name evidence="2" type="ORF">HUJ06_006644</name>
</gene>
<accession>A0A822YP89</accession>
<dbReference type="Proteomes" id="UP000607653">
    <property type="component" value="Unassembled WGS sequence"/>
</dbReference>
<evidence type="ECO:0000313" key="2">
    <source>
        <dbReference type="EMBL" id="DAD36004.1"/>
    </source>
</evidence>
<keyword evidence="1" id="KW-0812">Transmembrane</keyword>
<evidence type="ECO:0000256" key="1">
    <source>
        <dbReference type="SAM" id="Phobius"/>
    </source>
</evidence>
<proteinExistence type="predicted"/>